<reference evidence="1" key="1">
    <citation type="journal article" date="2021" name="Proc. Natl. Acad. Sci. U.S.A.">
        <title>Three genomes in the algal genus Volvox reveal the fate of a haploid sex-determining region after a transition to homothallism.</title>
        <authorList>
            <person name="Yamamoto K."/>
            <person name="Hamaji T."/>
            <person name="Kawai-Toyooka H."/>
            <person name="Matsuzaki R."/>
            <person name="Takahashi F."/>
            <person name="Nishimura Y."/>
            <person name="Kawachi M."/>
            <person name="Noguchi H."/>
            <person name="Minakuchi Y."/>
            <person name="Umen J.G."/>
            <person name="Toyoda A."/>
            <person name="Nozaki H."/>
        </authorList>
    </citation>
    <scope>NUCLEOTIDE SEQUENCE</scope>
    <source>
        <strain evidence="1">NIES-3786</strain>
    </source>
</reference>
<dbReference type="EMBL" id="BNCP01000040">
    <property type="protein sequence ID" value="GIL87690.1"/>
    <property type="molecule type" value="Genomic_DNA"/>
</dbReference>
<name>A0A8J4CXZ3_9CHLO</name>
<protein>
    <submittedName>
        <fullName evidence="1">Uncharacterized protein</fullName>
    </submittedName>
</protein>
<sequence>NVVSLIILSSGGRAAGLLAYVTSSDGKTVLARSGNRQRMNPSVPVCMHVRGTMPWRHQQALITQSSCSCPTFVVITLLGSRQVVVYVHLAHQVISKDATSECLQTVRCIDDDSSMHNLIQHRSLYVYTDICTDINKYDPSN</sequence>
<evidence type="ECO:0000313" key="1">
    <source>
        <dbReference type="EMBL" id="GIL87690.1"/>
    </source>
</evidence>
<proteinExistence type="predicted"/>
<organism evidence="1 2">
    <name type="scientific">Volvox reticuliferus</name>
    <dbReference type="NCBI Taxonomy" id="1737510"/>
    <lineage>
        <taxon>Eukaryota</taxon>
        <taxon>Viridiplantae</taxon>
        <taxon>Chlorophyta</taxon>
        <taxon>core chlorophytes</taxon>
        <taxon>Chlorophyceae</taxon>
        <taxon>CS clade</taxon>
        <taxon>Chlamydomonadales</taxon>
        <taxon>Volvocaceae</taxon>
        <taxon>Volvox</taxon>
    </lineage>
</organism>
<gene>
    <name evidence="1" type="ORF">Vretifemale_15731</name>
</gene>
<feature type="non-terminal residue" evidence="1">
    <location>
        <position position="1"/>
    </location>
</feature>
<comment type="caution">
    <text evidence="1">The sequence shown here is derived from an EMBL/GenBank/DDBJ whole genome shotgun (WGS) entry which is preliminary data.</text>
</comment>
<keyword evidence="2" id="KW-1185">Reference proteome</keyword>
<dbReference type="Proteomes" id="UP000747110">
    <property type="component" value="Unassembled WGS sequence"/>
</dbReference>
<accession>A0A8J4CXZ3</accession>
<evidence type="ECO:0000313" key="2">
    <source>
        <dbReference type="Proteomes" id="UP000747110"/>
    </source>
</evidence>
<dbReference type="AlphaFoldDB" id="A0A8J4CXZ3"/>